<dbReference type="SMART" id="SM00652">
    <property type="entry name" value="eIF1a"/>
    <property type="match status" value="1"/>
</dbReference>
<dbReference type="Proteomes" id="UP001652625">
    <property type="component" value="Chromosome 09"/>
</dbReference>
<dbReference type="PROSITE" id="PS50832">
    <property type="entry name" value="S1_IF1_TYPE"/>
    <property type="match status" value="1"/>
</dbReference>
<evidence type="ECO:0000259" key="7">
    <source>
        <dbReference type="PROSITE" id="PS50832"/>
    </source>
</evidence>
<keyword evidence="3" id="KW-0694">RNA-binding</keyword>
<dbReference type="GeneID" id="101235692"/>
<dbReference type="RefSeq" id="XP_065662102.1">
    <property type="nucleotide sequence ID" value="XM_065806030.1"/>
</dbReference>
<keyword evidence="5" id="KW-0396">Initiation factor</keyword>
<dbReference type="PANTHER" id="PTHR21641">
    <property type="entry name" value="TRANSLATION INITIATION FACTOR-RELATED"/>
    <property type="match status" value="1"/>
</dbReference>
<evidence type="ECO:0000256" key="1">
    <source>
        <dbReference type="ARBA" id="ARBA00007340"/>
    </source>
</evidence>
<feature type="domain" description="S1-like" evidence="7">
    <location>
        <begin position="5"/>
        <end position="85"/>
    </location>
</feature>
<feature type="compositionally biased region" description="Acidic residues" evidence="6">
    <location>
        <begin position="135"/>
        <end position="150"/>
    </location>
</feature>
<name>A0ABM4CK06_HYDVU</name>
<organism evidence="8 9">
    <name type="scientific">Hydra vulgaris</name>
    <name type="common">Hydra</name>
    <name type="synonym">Hydra attenuata</name>
    <dbReference type="NCBI Taxonomy" id="6087"/>
    <lineage>
        <taxon>Eukaryota</taxon>
        <taxon>Metazoa</taxon>
        <taxon>Cnidaria</taxon>
        <taxon>Hydrozoa</taxon>
        <taxon>Hydroidolina</taxon>
        <taxon>Anthoathecata</taxon>
        <taxon>Aplanulata</taxon>
        <taxon>Hydridae</taxon>
        <taxon>Hydra</taxon>
    </lineage>
</organism>
<feature type="compositionally biased region" description="Acidic residues" evidence="6">
    <location>
        <begin position="166"/>
        <end position="184"/>
    </location>
</feature>
<accession>A0ABM4CK06</accession>
<dbReference type="Gene3D" id="2.40.50.140">
    <property type="entry name" value="Nucleic acid-binding proteins"/>
    <property type="match status" value="1"/>
</dbReference>
<dbReference type="PANTHER" id="PTHR21641:SF0">
    <property type="entry name" value="RNA-BINDING PROTEIN EIF1AD-RELATED"/>
    <property type="match status" value="1"/>
</dbReference>
<dbReference type="SUPFAM" id="SSF50249">
    <property type="entry name" value="Nucleic acid-binding proteins"/>
    <property type="match status" value="1"/>
</dbReference>
<dbReference type="InterPro" id="IPR012340">
    <property type="entry name" value="NA-bd_OB-fold"/>
</dbReference>
<dbReference type="InterPro" id="IPR006196">
    <property type="entry name" value="RNA-binding_domain_S1_IF1"/>
</dbReference>
<reference evidence="9" key="1">
    <citation type="submission" date="2025-08" db="UniProtKB">
        <authorList>
            <consortium name="RefSeq"/>
        </authorList>
    </citation>
    <scope>IDENTIFICATION</scope>
</reference>
<dbReference type="InterPro" id="IPR039294">
    <property type="entry name" value="EIF1AD"/>
</dbReference>
<comment type="similarity">
    <text evidence="1">Belongs to the EIF1AD family.</text>
</comment>
<evidence type="ECO:0000313" key="9">
    <source>
        <dbReference type="RefSeq" id="XP_065662102.1"/>
    </source>
</evidence>
<evidence type="ECO:0000256" key="6">
    <source>
        <dbReference type="SAM" id="MobiDB-lite"/>
    </source>
</evidence>
<gene>
    <name evidence="9" type="primary">LOC101235692</name>
</gene>
<evidence type="ECO:0000256" key="3">
    <source>
        <dbReference type="ARBA" id="ARBA00022884"/>
    </source>
</evidence>
<proteinExistence type="inferred from homology"/>
<sequence length="200" mass="23427">MSKSTKRKHVTKEILDDYYEPNEDEQIVQIVAAKGNNLHEVKTINNESFLVSMPNKYRKSVWVKRGDYVVIQSIKEGHKVQGEIVSILYPKQIKYLKQKNMWPEEFNKNNMLDDVNQTCGFRNNTTSKVEKSEYSEEENCSSKEDDDNSDDTLFKNPNHRINHIYEDDEITSESESSACEEENINEGKNNNKHCYQFDKT</sequence>
<evidence type="ECO:0000256" key="5">
    <source>
        <dbReference type="PROSITE-ProRule" id="PRU00181"/>
    </source>
</evidence>
<feature type="region of interest" description="Disordered" evidence="6">
    <location>
        <begin position="127"/>
        <end position="200"/>
    </location>
</feature>
<keyword evidence="8" id="KW-1185">Reference proteome</keyword>
<evidence type="ECO:0000313" key="8">
    <source>
        <dbReference type="Proteomes" id="UP001652625"/>
    </source>
</evidence>
<dbReference type="Pfam" id="PF01176">
    <property type="entry name" value="eIF-1a"/>
    <property type="match status" value="1"/>
</dbReference>
<dbReference type="InterPro" id="IPR001253">
    <property type="entry name" value="TIF_eIF-1A"/>
</dbReference>
<protein>
    <recommendedName>
        <fullName evidence="2">Probable RNA-binding protein EIF1AD</fullName>
    </recommendedName>
    <alternativeName>
        <fullName evidence="4">Eukaryotic translation initiation factor 1A domain-containing protein</fullName>
    </alternativeName>
</protein>
<evidence type="ECO:0000256" key="2">
    <source>
        <dbReference type="ARBA" id="ARBA00020989"/>
    </source>
</evidence>
<evidence type="ECO:0000256" key="4">
    <source>
        <dbReference type="ARBA" id="ARBA00031998"/>
    </source>
</evidence>
<keyword evidence="5" id="KW-0648">Protein biosynthesis</keyword>